<comment type="caution">
    <text evidence="1">The sequence shown here is derived from an EMBL/GenBank/DDBJ whole genome shotgun (WGS) entry which is preliminary data.</text>
</comment>
<evidence type="ECO:0000313" key="1">
    <source>
        <dbReference type="EMBL" id="CAF1577651.1"/>
    </source>
</evidence>
<reference evidence="1" key="1">
    <citation type="submission" date="2021-02" db="EMBL/GenBank/DDBJ databases">
        <authorList>
            <person name="Nowell W R."/>
        </authorList>
    </citation>
    <scope>NUCLEOTIDE SEQUENCE</scope>
</reference>
<dbReference type="EMBL" id="CAJOBJ010001666">
    <property type="protein sequence ID" value="CAF3890433.1"/>
    <property type="molecule type" value="Genomic_DNA"/>
</dbReference>
<proteinExistence type="predicted"/>
<sequence length="217" mass="25767">MRTYTLTRPRYSFSVHVWLFDLIKRNLTDQSGSQSLYDAVVNFVHSLSNEEYKKTFEKWFERMQLCIDSQADEILVIIFKKLAKVEVLYSLFDVNKRLNKISHDTAFTNDLPILMSASDGLIYSLPDLILDRFCSYILPKIHEKIEWLHLESRSMERILLATNYPNLYEISLHNIQPKTAINLFTGKIFYYYSSYDRHIKSINEINSRINFWSSLIR</sequence>
<gene>
    <name evidence="2" type="ORF">GIL414_LOCUS6018</name>
    <name evidence="1" type="ORF">KQP761_LOCUS19827</name>
</gene>
<dbReference type="Proteomes" id="UP000681720">
    <property type="component" value="Unassembled WGS sequence"/>
</dbReference>
<dbReference type="EMBL" id="CAJNOW010010214">
    <property type="protein sequence ID" value="CAF1577651.1"/>
    <property type="molecule type" value="Genomic_DNA"/>
</dbReference>
<evidence type="ECO:0000313" key="2">
    <source>
        <dbReference type="EMBL" id="CAF3890433.1"/>
    </source>
</evidence>
<name>A0A815YYU5_9BILA</name>
<organism evidence="1 3">
    <name type="scientific">Rotaria magnacalcarata</name>
    <dbReference type="NCBI Taxonomy" id="392030"/>
    <lineage>
        <taxon>Eukaryota</taxon>
        <taxon>Metazoa</taxon>
        <taxon>Spiralia</taxon>
        <taxon>Gnathifera</taxon>
        <taxon>Rotifera</taxon>
        <taxon>Eurotatoria</taxon>
        <taxon>Bdelloidea</taxon>
        <taxon>Philodinida</taxon>
        <taxon>Philodinidae</taxon>
        <taxon>Rotaria</taxon>
    </lineage>
</organism>
<accession>A0A815YYU5</accession>
<dbReference type="OrthoDB" id="10257471at2759"/>
<dbReference type="Proteomes" id="UP000663834">
    <property type="component" value="Unassembled WGS sequence"/>
</dbReference>
<protein>
    <submittedName>
        <fullName evidence="1">Uncharacterized protein</fullName>
    </submittedName>
</protein>
<dbReference type="AlphaFoldDB" id="A0A815YYU5"/>
<evidence type="ECO:0000313" key="3">
    <source>
        <dbReference type="Proteomes" id="UP000663834"/>
    </source>
</evidence>